<dbReference type="Proteomes" id="UP000246004">
    <property type="component" value="Unassembled WGS sequence"/>
</dbReference>
<keyword evidence="11 19" id="KW-0460">Magnesium</keyword>
<evidence type="ECO:0000256" key="6">
    <source>
        <dbReference type="ARBA" id="ARBA00015850"/>
    </source>
</evidence>
<keyword evidence="22" id="KW-1185">Reference proteome</keyword>
<dbReference type="GO" id="GO:0051073">
    <property type="term" value="F:adenosylcobinamide-GDP ribazoletransferase activity"/>
    <property type="evidence" value="ECO:0007669"/>
    <property type="project" value="UniProtKB-UniRule"/>
</dbReference>
<evidence type="ECO:0000313" key="22">
    <source>
        <dbReference type="Proteomes" id="UP000217528"/>
    </source>
</evidence>
<evidence type="ECO:0000256" key="18">
    <source>
        <dbReference type="ARBA" id="ARBA00049504"/>
    </source>
</evidence>
<evidence type="ECO:0000256" key="16">
    <source>
        <dbReference type="ARBA" id="ARBA00032853"/>
    </source>
</evidence>
<evidence type="ECO:0000256" key="10">
    <source>
        <dbReference type="ARBA" id="ARBA00022692"/>
    </source>
</evidence>
<evidence type="ECO:0000256" key="7">
    <source>
        <dbReference type="ARBA" id="ARBA00022475"/>
    </source>
</evidence>
<evidence type="ECO:0000256" key="2">
    <source>
        <dbReference type="ARBA" id="ARBA00004651"/>
    </source>
</evidence>
<dbReference type="InterPro" id="IPR003805">
    <property type="entry name" value="CobS"/>
</dbReference>
<comment type="similarity">
    <text evidence="4 19">Belongs to the CobS family.</text>
</comment>
<comment type="catalytic activity">
    <reaction evidence="17 19">
        <text>alpha-ribazole + adenosylcob(III)inamide-GDP = adenosylcob(III)alamin + GMP + H(+)</text>
        <dbReference type="Rhea" id="RHEA:16049"/>
        <dbReference type="ChEBI" id="CHEBI:10329"/>
        <dbReference type="ChEBI" id="CHEBI:15378"/>
        <dbReference type="ChEBI" id="CHEBI:18408"/>
        <dbReference type="ChEBI" id="CHEBI:58115"/>
        <dbReference type="ChEBI" id="CHEBI:60487"/>
        <dbReference type="EC" id="2.7.8.26"/>
    </reaction>
</comment>
<evidence type="ECO:0000256" key="5">
    <source>
        <dbReference type="ARBA" id="ARBA00013200"/>
    </source>
</evidence>
<dbReference type="HAMAP" id="MF_00719">
    <property type="entry name" value="CobS"/>
    <property type="match status" value="1"/>
</dbReference>
<comment type="catalytic activity">
    <reaction evidence="18 19">
        <text>alpha-ribazole 5'-phosphate + adenosylcob(III)inamide-GDP = adenosylcob(III)alamin 5'-phosphate + GMP + H(+)</text>
        <dbReference type="Rhea" id="RHEA:23560"/>
        <dbReference type="ChEBI" id="CHEBI:15378"/>
        <dbReference type="ChEBI" id="CHEBI:57918"/>
        <dbReference type="ChEBI" id="CHEBI:58115"/>
        <dbReference type="ChEBI" id="CHEBI:60487"/>
        <dbReference type="ChEBI" id="CHEBI:60493"/>
        <dbReference type="EC" id="2.7.8.26"/>
    </reaction>
</comment>
<gene>
    <name evidence="19 21" type="primary">cobS</name>
    <name evidence="20" type="ORF">ASJ82_06120</name>
    <name evidence="21" type="ORF">MSCUN_16060</name>
</gene>
<keyword evidence="13 19" id="KW-0472">Membrane</keyword>
<dbReference type="EMBL" id="LMVN01000026">
    <property type="protein sequence ID" value="PAV06725.1"/>
    <property type="molecule type" value="Genomic_DNA"/>
</dbReference>
<comment type="subcellular location">
    <subcellularLocation>
        <location evidence="2 19">Cell membrane</location>
        <topology evidence="2 19">Multi-pass membrane protein</topology>
    </subcellularLocation>
</comment>
<evidence type="ECO:0000256" key="14">
    <source>
        <dbReference type="ARBA" id="ARBA00025228"/>
    </source>
</evidence>
<organism evidence="20 22">
    <name type="scientific">Methanosphaera cuniculi</name>
    <dbReference type="NCBI Taxonomy" id="1077256"/>
    <lineage>
        <taxon>Archaea</taxon>
        <taxon>Methanobacteriati</taxon>
        <taxon>Methanobacteriota</taxon>
        <taxon>Methanomada group</taxon>
        <taxon>Methanobacteria</taxon>
        <taxon>Methanobacteriales</taxon>
        <taxon>Methanobacteriaceae</taxon>
        <taxon>Methanosphaera</taxon>
    </lineage>
</organism>
<feature type="transmembrane region" description="Helical" evidence="19">
    <location>
        <begin position="46"/>
        <end position="66"/>
    </location>
</feature>
<dbReference type="Pfam" id="PF02654">
    <property type="entry name" value="CobS"/>
    <property type="match status" value="1"/>
</dbReference>
<keyword evidence="12 19" id="KW-1133">Transmembrane helix</keyword>
<comment type="function">
    <text evidence="14 19">Joins adenosylcobinamide-GDP and alpha-ribazole to generate adenosylcobalamin (Ado-cobalamin). Also synthesizes adenosylcobalamin 5'-phosphate from adenosylcobinamide-GDP and alpha-ribazole 5'-phosphate.</text>
</comment>
<dbReference type="NCBIfam" id="TIGR00317">
    <property type="entry name" value="cobS"/>
    <property type="match status" value="1"/>
</dbReference>
<dbReference type="Proteomes" id="UP000217528">
    <property type="component" value="Unassembled WGS sequence"/>
</dbReference>
<evidence type="ECO:0000313" key="20">
    <source>
        <dbReference type="EMBL" id="PAV06725.1"/>
    </source>
</evidence>
<dbReference type="PANTHER" id="PTHR34148:SF1">
    <property type="entry name" value="ADENOSYLCOBINAMIDE-GDP RIBAZOLETRANSFERASE"/>
    <property type="match status" value="1"/>
</dbReference>
<dbReference type="GO" id="GO:0008818">
    <property type="term" value="F:cobalamin 5'-phosphate synthase activity"/>
    <property type="evidence" value="ECO:0007669"/>
    <property type="project" value="UniProtKB-UniRule"/>
</dbReference>
<feature type="transmembrane region" description="Helical" evidence="19">
    <location>
        <begin position="126"/>
        <end position="145"/>
    </location>
</feature>
<name>A0A2A2HBI5_9EURY</name>
<comment type="cofactor">
    <cofactor evidence="1 19">
        <name>Mg(2+)</name>
        <dbReference type="ChEBI" id="CHEBI:18420"/>
    </cofactor>
</comment>
<dbReference type="UniPathway" id="UPA00148">
    <property type="reaction ID" value="UER00238"/>
</dbReference>
<keyword evidence="8 19" id="KW-0169">Cobalamin biosynthesis</keyword>
<evidence type="ECO:0000256" key="19">
    <source>
        <dbReference type="HAMAP-Rule" id="MF_00719"/>
    </source>
</evidence>
<accession>A0A2A2HBI5</accession>
<evidence type="ECO:0000256" key="9">
    <source>
        <dbReference type="ARBA" id="ARBA00022679"/>
    </source>
</evidence>
<dbReference type="GO" id="GO:0009236">
    <property type="term" value="P:cobalamin biosynthetic process"/>
    <property type="evidence" value="ECO:0007669"/>
    <property type="project" value="UniProtKB-UniRule"/>
</dbReference>
<keyword evidence="7 19" id="KW-1003">Cell membrane</keyword>
<reference evidence="21 23" key="1">
    <citation type="submission" date="2016-04" db="EMBL/GenBank/DDBJ databases">
        <title>Genome sequence of Methanosphaera cuniculi DSM 4103.</title>
        <authorList>
            <person name="Poehlein A."/>
            <person name="Seedorf H."/>
            <person name="Daniel R."/>
        </authorList>
    </citation>
    <scope>NUCLEOTIDE SEQUENCE [LARGE SCALE GENOMIC DNA]</scope>
    <source>
        <strain evidence="21 23">DSM 4103</strain>
    </source>
</reference>
<feature type="transmembrane region" description="Helical" evidence="19">
    <location>
        <begin position="73"/>
        <end position="93"/>
    </location>
</feature>
<dbReference type="EC" id="2.7.8.26" evidence="5 19"/>
<evidence type="ECO:0000256" key="13">
    <source>
        <dbReference type="ARBA" id="ARBA00023136"/>
    </source>
</evidence>
<sequence>MAKAKYRKNAIIKPSINGILGIIGFSTRIPIKRFVTLEEMQGNVFIWPYVGLLIGVIGAIIAYIVYDLLSLPLILSAAIVYSFLIWFTGFNHIDGVMDLGDGLMVHGDHQKRLNVMRDSMVGTGGIATFFIVAIITIAALASVPVNEIIQTVILMELCAKTGMITTMEFGSTDDTGIARDIKKGIDYKVLSINIIIAFIIAYLLLGEIGVISLLATVIFALYLAMVAEKNFGCVTGDMLGASNEIGRAVALIFVVLNMSIAIL</sequence>
<evidence type="ECO:0000256" key="12">
    <source>
        <dbReference type="ARBA" id="ARBA00022989"/>
    </source>
</evidence>
<dbReference type="PANTHER" id="PTHR34148">
    <property type="entry name" value="ADENOSYLCOBINAMIDE-GDP RIBAZOLETRANSFERASE"/>
    <property type="match status" value="1"/>
</dbReference>
<evidence type="ECO:0000256" key="17">
    <source>
        <dbReference type="ARBA" id="ARBA00048623"/>
    </source>
</evidence>
<evidence type="ECO:0000313" key="23">
    <source>
        <dbReference type="Proteomes" id="UP000246004"/>
    </source>
</evidence>
<dbReference type="GO" id="GO:0005886">
    <property type="term" value="C:plasma membrane"/>
    <property type="evidence" value="ECO:0007669"/>
    <property type="project" value="UniProtKB-SubCell"/>
</dbReference>
<keyword evidence="10 19" id="KW-0812">Transmembrane</keyword>
<evidence type="ECO:0000256" key="15">
    <source>
        <dbReference type="ARBA" id="ARBA00032605"/>
    </source>
</evidence>
<evidence type="ECO:0000256" key="11">
    <source>
        <dbReference type="ARBA" id="ARBA00022842"/>
    </source>
</evidence>
<evidence type="ECO:0000256" key="4">
    <source>
        <dbReference type="ARBA" id="ARBA00010561"/>
    </source>
</evidence>
<evidence type="ECO:0000256" key="1">
    <source>
        <dbReference type="ARBA" id="ARBA00001946"/>
    </source>
</evidence>
<evidence type="ECO:0000256" key="8">
    <source>
        <dbReference type="ARBA" id="ARBA00022573"/>
    </source>
</evidence>
<dbReference type="OrthoDB" id="11748at2157"/>
<dbReference type="RefSeq" id="WP_170104134.1">
    <property type="nucleotide sequence ID" value="NZ_CAUHCB010000003.1"/>
</dbReference>
<feature type="transmembrane region" description="Helical" evidence="19">
    <location>
        <begin position="245"/>
        <end position="262"/>
    </location>
</feature>
<reference evidence="20 22" key="2">
    <citation type="journal article" date="2017" name="BMC Genomics">
        <title>Genomic analysis of methanogenic archaea reveals a shift towards energy conservation.</title>
        <authorList>
            <person name="Gilmore S.P."/>
            <person name="Henske J.K."/>
            <person name="Sexton J.A."/>
            <person name="Solomon K.V."/>
            <person name="Seppala S."/>
            <person name="Yoo J.I."/>
            <person name="Huyett L.M."/>
            <person name="Pressman A."/>
            <person name="Cogan J.Z."/>
            <person name="Kivenson V."/>
            <person name="Peng X."/>
            <person name="Tan Y."/>
            <person name="Valentine D.L."/>
            <person name="O'Malley M.A."/>
        </authorList>
    </citation>
    <scope>NUCLEOTIDE SEQUENCE [LARGE SCALE GENOMIC DNA]</scope>
    <source>
        <strain evidence="20 22">1R-7</strain>
    </source>
</reference>
<dbReference type="EMBL" id="LWMS01000048">
    <property type="protein sequence ID" value="PWL07524.1"/>
    <property type="molecule type" value="Genomic_DNA"/>
</dbReference>
<comment type="caution">
    <text evidence="20">The sequence shown here is derived from an EMBL/GenBank/DDBJ whole genome shotgun (WGS) entry which is preliminary data.</text>
</comment>
<feature type="transmembrane region" description="Helical" evidence="19">
    <location>
        <begin position="12"/>
        <end position="31"/>
    </location>
</feature>
<proteinExistence type="inferred from homology"/>
<protein>
    <recommendedName>
        <fullName evidence="6 19">Adenosylcobinamide-GDP ribazoletransferase</fullName>
        <ecNumber evidence="5 19">2.7.8.26</ecNumber>
    </recommendedName>
    <alternativeName>
        <fullName evidence="16 19">Cobalamin synthase</fullName>
    </alternativeName>
    <alternativeName>
        <fullName evidence="15 19">Cobalamin-5'-phosphate synthase</fullName>
    </alternativeName>
</protein>
<evidence type="ECO:0000256" key="3">
    <source>
        <dbReference type="ARBA" id="ARBA00004663"/>
    </source>
</evidence>
<feature type="transmembrane region" description="Helical" evidence="19">
    <location>
        <begin position="192"/>
        <end position="225"/>
    </location>
</feature>
<comment type="pathway">
    <text evidence="3 19">Cofactor biosynthesis; adenosylcobalamin biosynthesis; adenosylcobalamin from cob(II)yrinate a,c-diamide: step 7/7.</text>
</comment>
<evidence type="ECO:0000313" key="21">
    <source>
        <dbReference type="EMBL" id="PWL07524.1"/>
    </source>
</evidence>
<dbReference type="AlphaFoldDB" id="A0A2A2HBI5"/>
<keyword evidence="9 19" id="KW-0808">Transferase</keyword>